<protein>
    <submittedName>
        <fullName evidence="1">Uncharacterized protein</fullName>
    </submittedName>
</protein>
<dbReference type="EMBL" id="JACSQZ010000008">
    <property type="protein sequence ID" value="MBD7914242.1"/>
    <property type="molecule type" value="Genomic_DNA"/>
</dbReference>
<evidence type="ECO:0000313" key="1">
    <source>
        <dbReference type="EMBL" id="MBD7914242.1"/>
    </source>
</evidence>
<accession>A0ABR8Q1G0</accession>
<evidence type="ECO:0000313" key="2">
    <source>
        <dbReference type="Proteomes" id="UP000640335"/>
    </source>
</evidence>
<dbReference type="Proteomes" id="UP000640335">
    <property type="component" value="Unassembled WGS sequence"/>
</dbReference>
<proteinExistence type="predicted"/>
<name>A0ABR8Q1G0_9CLOT</name>
<sequence length="65" mass="7489">MKQVPLNVRQAVSKTVESLIEENKAVEIFKVASILEEKHGIRFYNLSVLQDLIKKALDEIVFVYI</sequence>
<organism evidence="1 2">
    <name type="scientific">Clostridium gallinarum</name>
    <dbReference type="NCBI Taxonomy" id="2762246"/>
    <lineage>
        <taxon>Bacteria</taxon>
        <taxon>Bacillati</taxon>
        <taxon>Bacillota</taxon>
        <taxon>Clostridia</taxon>
        <taxon>Eubacteriales</taxon>
        <taxon>Clostridiaceae</taxon>
        <taxon>Clostridium</taxon>
    </lineage>
</organism>
<keyword evidence="2" id="KW-1185">Reference proteome</keyword>
<gene>
    <name evidence="1" type="ORF">H9660_03695</name>
</gene>
<reference evidence="1 2" key="1">
    <citation type="submission" date="2020-08" db="EMBL/GenBank/DDBJ databases">
        <title>A Genomic Blueprint of the Chicken Gut Microbiome.</title>
        <authorList>
            <person name="Gilroy R."/>
            <person name="Ravi A."/>
            <person name="Getino M."/>
            <person name="Pursley I."/>
            <person name="Horton D.L."/>
            <person name="Alikhan N.-F."/>
            <person name="Baker D."/>
            <person name="Gharbi K."/>
            <person name="Hall N."/>
            <person name="Watson M."/>
            <person name="Adriaenssens E.M."/>
            <person name="Foster-Nyarko E."/>
            <person name="Jarju S."/>
            <person name="Secka A."/>
            <person name="Antonio M."/>
            <person name="Oren A."/>
            <person name="Chaudhuri R."/>
            <person name="La Ragione R.M."/>
            <person name="Hildebrand F."/>
            <person name="Pallen M.J."/>
        </authorList>
    </citation>
    <scope>NUCLEOTIDE SEQUENCE [LARGE SCALE GENOMIC DNA]</scope>
    <source>
        <strain evidence="1 2">Sa3CUN1</strain>
    </source>
</reference>
<comment type="caution">
    <text evidence="1">The sequence shown here is derived from an EMBL/GenBank/DDBJ whole genome shotgun (WGS) entry which is preliminary data.</text>
</comment>
<dbReference type="RefSeq" id="WP_191748680.1">
    <property type="nucleotide sequence ID" value="NZ_JACSQZ010000008.1"/>
</dbReference>